<dbReference type="GO" id="GO:0005829">
    <property type="term" value="C:cytosol"/>
    <property type="evidence" value="ECO:0007669"/>
    <property type="project" value="TreeGrafter"/>
</dbReference>
<dbReference type="Proteomes" id="UP000560000">
    <property type="component" value="Unassembled WGS sequence"/>
</dbReference>
<dbReference type="InterPro" id="IPR011978">
    <property type="entry name" value="YgfB-like"/>
</dbReference>
<organism evidence="2 4">
    <name type="scientific">Oleiagrimonas soli</name>
    <dbReference type="NCBI Taxonomy" id="1543381"/>
    <lineage>
        <taxon>Bacteria</taxon>
        <taxon>Pseudomonadati</taxon>
        <taxon>Pseudomonadota</taxon>
        <taxon>Gammaproteobacteria</taxon>
        <taxon>Lysobacterales</taxon>
        <taxon>Rhodanobacteraceae</taxon>
        <taxon>Oleiagrimonas</taxon>
    </lineage>
</organism>
<dbReference type="Proteomes" id="UP000029708">
    <property type="component" value="Unassembled WGS sequence"/>
</dbReference>
<evidence type="ECO:0000256" key="1">
    <source>
        <dbReference type="ARBA" id="ARBA00038308"/>
    </source>
</evidence>
<dbReference type="SUPFAM" id="SSF101327">
    <property type="entry name" value="YgfB-like"/>
    <property type="match status" value="1"/>
</dbReference>
<gene>
    <name evidence="3" type="ORF">HNQ86_002626</name>
    <name evidence="2" type="ORF">LF63_0113125</name>
</gene>
<evidence type="ECO:0000313" key="4">
    <source>
        <dbReference type="Proteomes" id="UP000029708"/>
    </source>
</evidence>
<proteinExistence type="inferred from homology"/>
<sequence>MNVTYAELESDLARAHVGVDASELHGSLTGYLCGGGRAAPGGVLQALELDVEDATARAPFDDRVQALYRDCRAALDDAQMGFEPLLPDSERPLAERAEALVEWCRGFLGGFGLAGAQRTQELSADGSEILRDLGTIAGSELSFEGDEDDERSLMEISEFVRVGALVLHAEVAGTRASGAPQAGGSVH</sequence>
<accession>A0A099CS78</accession>
<dbReference type="STRING" id="1543381.LF63_0113125"/>
<dbReference type="RefSeq" id="WP_043102499.1">
    <property type="nucleotide sequence ID" value="NZ_JACHET010000001.1"/>
</dbReference>
<dbReference type="HOGENOM" id="CLU_085336_0_0_6"/>
<reference evidence="2 4" key="1">
    <citation type="submission" date="2014-09" db="EMBL/GenBank/DDBJ databases">
        <title>Xanthomonadaceae 3.5X direct submission.</title>
        <authorList>
            <person name="Fang T."/>
            <person name="Wang H."/>
        </authorList>
    </citation>
    <scope>NUCLEOTIDE SEQUENCE [LARGE SCALE GENOMIC DNA]</scope>
    <source>
        <strain evidence="2 4">3.5X</strain>
    </source>
</reference>
<dbReference type="PANTHER" id="PTHR37528">
    <property type="entry name" value="UPF0149 PROTEIN YGFB"/>
    <property type="match status" value="1"/>
</dbReference>
<evidence type="ECO:0000313" key="3">
    <source>
        <dbReference type="EMBL" id="MBB6185281.1"/>
    </source>
</evidence>
<name>A0A099CS78_9GAMM</name>
<reference evidence="3 5" key="2">
    <citation type="submission" date="2020-08" db="EMBL/GenBank/DDBJ databases">
        <title>Genomic Encyclopedia of Type Strains, Phase IV (KMG-IV): sequencing the most valuable type-strain genomes for metagenomic binning, comparative biology and taxonomic classification.</title>
        <authorList>
            <person name="Goeker M."/>
        </authorList>
    </citation>
    <scope>NUCLEOTIDE SEQUENCE [LARGE SCALE GENOMIC DNA]</scope>
    <source>
        <strain evidence="3 5">DSM 107085</strain>
    </source>
</reference>
<dbReference type="EMBL" id="JROI01000015">
    <property type="protein sequence ID" value="KGI76863.1"/>
    <property type="molecule type" value="Genomic_DNA"/>
</dbReference>
<protein>
    <recommendedName>
        <fullName evidence="6">YecA family protein</fullName>
    </recommendedName>
</protein>
<dbReference type="EMBL" id="JACHET010000001">
    <property type="protein sequence ID" value="MBB6185281.1"/>
    <property type="molecule type" value="Genomic_DNA"/>
</dbReference>
<dbReference type="Pfam" id="PF03695">
    <property type="entry name" value="UPF0149"/>
    <property type="match status" value="1"/>
</dbReference>
<keyword evidence="4" id="KW-1185">Reference proteome</keyword>
<dbReference type="InterPro" id="IPR036255">
    <property type="entry name" value="YgfB-like_sf"/>
</dbReference>
<dbReference type="AlphaFoldDB" id="A0A099CS78"/>
<evidence type="ECO:0000313" key="2">
    <source>
        <dbReference type="EMBL" id="KGI76863.1"/>
    </source>
</evidence>
<evidence type="ECO:0008006" key="6">
    <source>
        <dbReference type="Google" id="ProtNLM"/>
    </source>
</evidence>
<dbReference type="OrthoDB" id="9783391at2"/>
<comment type="caution">
    <text evidence="2">The sequence shown here is derived from an EMBL/GenBank/DDBJ whole genome shotgun (WGS) entry which is preliminary data.</text>
</comment>
<comment type="similarity">
    <text evidence="1">Belongs to the UPF0149 family.</text>
</comment>
<dbReference type="PANTHER" id="PTHR37528:SF1">
    <property type="entry name" value="UPF0149 PROTEIN YGFB"/>
    <property type="match status" value="1"/>
</dbReference>
<evidence type="ECO:0000313" key="5">
    <source>
        <dbReference type="Proteomes" id="UP000560000"/>
    </source>
</evidence>
<dbReference type="Gene3D" id="1.20.120.740">
    <property type="entry name" value="YgfB uncharacterised protein family UPF0149, PF03695"/>
    <property type="match status" value="1"/>
</dbReference>